<evidence type="ECO:0000256" key="1">
    <source>
        <dbReference type="SAM" id="MobiDB-lite"/>
    </source>
</evidence>
<feature type="region of interest" description="Disordered" evidence="1">
    <location>
        <begin position="82"/>
        <end position="105"/>
    </location>
</feature>
<gene>
    <name evidence="2" type="ORF">QQF64_034237</name>
</gene>
<feature type="region of interest" description="Disordered" evidence="1">
    <location>
        <begin position="19"/>
        <end position="69"/>
    </location>
</feature>
<feature type="region of interest" description="Disordered" evidence="1">
    <location>
        <begin position="140"/>
        <end position="160"/>
    </location>
</feature>
<name>A0ABR3MW89_9TELE</name>
<dbReference type="Proteomes" id="UP001558613">
    <property type="component" value="Unassembled WGS sequence"/>
</dbReference>
<organism evidence="2 3">
    <name type="scientific">Cirrhinus molitorella</name>
    <name type="common">mud carp</name>
    <dbReference type="NCBI Taxonomy" id="172907"/>
    <lineage>
        <taxon>Eukaryota</taxon>
        <taxon>Metazoa</taxon>
        <taxon>Chordata</taxon>
        <taxon>Craniata</taxon>
        <taxon>Vertebrata</taxon>
        <taxon>Euteleostomi</taxon>
        <taxon>Actinopterygii</taxon>
        <taxon>Neopterygii</taxon>
        <taxon>Teleostei</taxon>
        <taxon>Ostariophysi</taxon>
        <taxon>Cypriniformes</taxon>
        <taxon>Cyprinidae</taxon>
        <taxon>Labeoninae</taxon>
        <taxon>Labeonini</taxon>
        <taxon>Cirrhinus</taxon>
    </lineage>
</organism>
<feature type="compositionally biased region" description="Acidic residues" evidence="1">
    <location>
        <begin position="86"/>
        <end position="97"/>
    </location>
</feature>
<keyword evidence="3" id="KW-1185">Reference proteome</keyword>
<protein>
    <submittedName>
        <fullName evidence="2">Uncharacterized protein</fullName>
    </submittedName>
</protein>
<reference evidence="2 3" key="1">
    <citation type="submission" date="2023-09" db="EMBL/GenBank/DDBJ databases">
        <authorList>
            <person name="Wang M."/>
        </authorList>
    </citation>
    <scope>NUCLEOTIDE SEQUENCE [LARGE SCALE GENOMIC DNA]</scope>
    <source>
        <strain evidence="2">GT-2023</strain>
        <tissue evidence="2">Liver</tissue>
    </source>
</reference>
<evidence type="ECO:0000313" key="3">
    <source>
        <dbReference type="Proteomes" id="UP001558613"/>
    </source>
</evidence>
<comment type="caution">
    <text evidence="2">The sequence shown here is derived from an EMBL/GenBank/DDBJ whole genome shotgun (WGS) entry which is preliminary data.</text>
</comment>
<proteinExistence type="predicted"/>
<evidence type="ECO:0000313" key="2">
    <source>
        <dbReference type="EMBL" id="KAL1268874.1"/>
    </source>
</evidence>
<dbReference type="EMBL" id="JAYMGO010000009">
    <property type="protein sequence ID" value="KAL1268874.1"/>
    <property type="molecule type" value="Genomic_DNA"/>
</dbReference>
<accession>A0ABR3MW89</accession>
<sequence length="224" mass="24017">MKKNLFLLGKDIWNKDESRAVHSKKKMLDSNNEVEAKKARLSKLPLSHRKSTSSSAGDGSELMEDDAVSLMSSVPEASALLGSTQEEQEMSEGEEAEAEHSQSSCPAYEELLEVKEAKTKKAARPLALTSDHHISSDEATNIASPFCPDHHTGSDDATSIGSSEMIQDANTGPKMLSPMNEDIMTSLRGIQVGIGGIDITVKSPTVGMTALNISNSIPVKLTSF</sequence>